<protein>
    <submittedName>
        <fullName evidence="3">Uncharacterized protein</fullName>
    </submittedName>
</protein>
<feature type="non-terminal residue" evidence="3">
    <location>
        <position position="390"/>
    </location>
</feature>
<dbReference type="GO" id="GO:0009328">
    <property type="term" value="C:phenylalanine-tRNA ligase complex"/>
    <property type="evidence" value="ECO:0007669"/>
    <property type="project" value="TreeGrafter"/>
</dbReference>
<dbReference type="Gene3D" id="3.50.40.10">
    <property type="entry name" value="Phenylalanyl-trna Synthetase, Chain B, domain 3"/>
    <property type="match status" value="1"/>
</dbReference>
<dbReference type="AlphaFoldDB" id="A0A6A3HF95"/>
<evidence type="ECO:0000313" key="3">
    <source>
        <dbReference type="EMBL" id="KAE8968736.1"/>
    </source>
</evidence>
<evidence type="ECO:0000256" key="1">
    <source>
        <dbReference type="SAM" id="MobiDB-lite"/>
    </source>
</evidence>
<sequence>MGCSAPSARTFCRDLASSTSATTLRTRAISITQPDWGQKAASITDASPCVGNQLVYRISFSLGCFFTLTALLSCAVARGCENFFDGYVDIACVASALFIILQIIIILDSTYSLRDYILDKSDEADRDDDAAWTRRNQDHVGGAYLALVFVCMALSIAGLRRGLGAVPTVGFAAHGRDVHGRGARRAVLRSTSSWTTSRVRSSSSNARRRARTRTTRPTRARQPLRPPVYRGIARALRVFLEKDHPPVYTLEPRVEGPHHITVKPNTKLLRPYVVSAVLRDVHFAQERYDSFIDLQDKLHQNTARSWDARPGHDPGTLHLQRTYAAISVALLPNEIKLKPLSQDKEFEAKELLVFYRTNPDVKHIKPYTDIIYDSPVYPMITDKNGVVLSL</sequence>
<dbReference type="EMBL" id="QXFU01004448">
    <property type="protein sequence ID" value="KAE8968736.1"/>
    <property type="molecule type" value="Genomic_DNA"/>
</dbReference>
<dbReference type="Proteomes" id="UP000435112">
    <property type="component" value="Unassembled WGS sequence"/>
</dbReference>
<accession>A0A6A3HF95</accession>
<dbReference type="InterPro" id="IPR020825">
    <property type="entry name" value="Phe-tRNA_synthase-like_B3/B4"/>
</dbReference>
<dbReference type="PANTHER" id="PTHR10947:SF0">
    <property type="entry name" value="PHENYLALANINE--TRNA LIGASE BETA SUBUNIT"/>
    <property type="match status" value="1"/>
</dbReference>
<dbReference type="InterPro" id="IPR045060">
    <property type="entry name" value="Phe-tRNA-ligase_IIc_bsu"/>
</dbReference>
<reference evidence="3 4" key="1">
    <citation type="submission" date="2018-09" db="EMBL/GenBank/DDBJ databases">
        <title>Genomic investigation of the strawberry pathogen Phytophthora fragariae indicates pathogenicity is determined by transcriptional variation in three key races.</title>
        <authorList>
            <person name="Adams T.M."/>
            <person name="Armitage A.D."/>
            <person name="Sobczyk M.K."/>
            <person name="Bates H.J."/>
            <person name="Dunwell J.M."/>
            <person name="Nellist C.F."/>
            <person name="Harrison R.J."/>
        </authorList>
    </citation>
    <scope>NUCLEOTIDE SEQUENCE [LARGE SCALE GENOMIC DNA]</scope>
    <source>
        <strain evidence="3 4">SCRP324</strain>
    </source>
</reference>
<feature type="transmembrane region" description="Helical" evidence="2">
    <location>
        <begin position="54"/>
        <end position="75"/>
    </location>
</feature>
<keyword evidence="2" id="KW-0472">Membrane</keyword>
<gene>
    <name evidence="3" type="ORF">PR002_g27652</name>
</gene>
<proteinExistence type="predicted"/>
<evidence type="ECO:0000313" key="4">
    <source>
        <dbReference type="Proteomes" id="UP000435112"/>
    </source>
</evidence>
<feature type="compositionally biased region" description="Basic residues" evidence="1">
    <location>
        <begin position="206"/>
        <end position="219"/>
    </location>
</feature>
<dbReference type="OrthoDB" id="5963193at2759"/>
<comment type="caution">
    <text evidence="3">The sequence shown here is derived from an EMBL/GenBank/DDBJ whole genome shotgun (WGS) entry which is preliminary data.</text>
</comment>
<feature type="transmembrane region" description="Helical" evidence="2">
    <location>
        <begin position="87"/>
        <end position="107"/>
    </location>
</feature>
<feature type="region of interest" description="Disordered" evidence="1">
    <location>
        <begin position="191"/>
        <end position="223"/>
    </location>
</feature>
<dbReference type="GO" id="GO:0004826">
    <property type="term" value="F:phenylalanine-tRNA ligase activity"/>
    <property type="evidence" value="ECO:0007669"/>
    <property type="project" value="InterPro"/>
</dbReference>
<dbReference type="GO" id="GO:0006432">
    <property type="term" value="P:phenylalanyl-tRNA aminoacylation"/>
    <property type="evidence" value="ECO:0007669"/>
    <property type="project" value="InterPro"/>
</dbReference>
<organism evidence="3 4">
    <name type="scientific">Phytophthora rubi</name>
    <dbReference type="NCBI Taxonomy" id="129364"/>
    <lineage>
        <taxon>Eukaryota</taxon>
        <taxon>Sar</taxon>
        <taxon>Stramenopiles</taxon>
        <taxon>Oomycota</taxon>
        <taxon>Peronosporomycetes</taxon>
        <taxon>Peronosporales</taxon>
        <taxon>Peronosporaceae</taxon>
        <taxon>Phytophthora</taxon>
    </lineage>
</organism>
<feature type="compositionally biased region" description="Low complexity" evidence="1">
    <location>
        <begin position="191"/>
        <end position="205"/>
    </location>
</feature>
<feature type="transmembrane region" description="Helical" evidence="2">
    <location>
        <begin position="141"/>
        <end position="159"/>
    </location>
</feature>
<keyword evidence="2" id="KW-0812">Transmembrane</keyword>
<keyword evidence="2" id="KW-1133">Transmembrane helix</keyword>
<evidence type="ECO:0000256" key="2">
    <source>
        <dbReference type="SAM" id="Phobius"/>
    </source>
</evidence>
<name>A0A6A3HF95_9STRA</name>
<dbReference type="PANTHER" id="PTHR10947">
    <property type="entry name" value="PHENYLALANYL-TRNA SYNTHETASE BETA CHAIN AND LEUCINE-RICH REPEAT-CONTAINING PROTEIN 47"/>
    <property type="match status" value="1"/>
</dbReference>